<evidence type="ECO:0000313" key="7">
    <source>
        <dbReference type="Proteomes" id="UP001385951"/>
    </source>
</evidence>
<dbReference type="InterPro" id="IPR010497">
    <property type="entry name" value="Epoxide_hydro_N"/>
</dbReference>
<sequence>MSETPFKLSIPDADIELLRKKLQVTRLPDELDDAKWDYGAPLADIKRLAARWENGYDWRKYEAEVNKIPQFTRDIEVEGFGSLNIHYVHQKSKLGNAIPLLYVHGWPGLFTEISKLLPLLTAVAPDQPSFHVVTYSLPGYGFSEGCKKKGFAIKQYAEVGHKLMLALGYKEYVTEGGDWGSIITHKISALYGGKYAKAWHTTCPPSRGPPTFWSAPGLFLRNLITPITEFERKGLARRQDFLTKGNAYFLEQASKPQTLGYSLTDSPVGMLAWIYEKLIAWTDDYPWTDDEMLNWISTYWFSRSGPAASIRIYYEYAHSAPTTQYIEIPSGISLFPKELLLTPTLWVKVTTNVQVAFEHDKGGHYPAYEVPKVLADDLRKMFGIGGVAFGVVPGRSGYAIA</sequence>
<comment type="caution">
    <text evidence="6">The sequence shown here is derived from an EMBL/GenBank/DDBJ whole genome shotgun (WGS) entry which is preliminary data.</text>
</comment>
<dbReference type="InterPro" id="IPR029058">
    <property type="entry name" value="AB_hydrolase_fold"/>
</dbReference>
<organism evidence="6 7">
    <name type="scientific">Cerrena zonata</name>
    <dbReference type="NCBI Taxonomy" id="2478898"/>
    <lineage>
        <taxon>Eukaryota</taxon>
        <taxon>Fungi</taxon>
        <taxon>Dikarya</taxon>
        <taxon>Basidiomycota</taxon>
        <taxon>Agaricomycotina</taxon>
        <taxon>Agaricomycetes</taxon>
        <taxon>Polyporales</taxon>
        <taxon>Cerrenaceae</taxon>
        <taxon>Cerrena</taxon>
    </lineage>
</organism>
<dbReference type="Proteomes" id="UP001385951">
    <property type="component" value="Unassembled WGS sequence"/>
</dbReference>
<keyword evidence="2" id="KW-0058">Aromatic hydrocarbons catabolism</keyword>
<evidence type="ECO:0000256" key="1">
    <source>
        <dbReference type="ARBA" id="ARBA00010088"/>
    </source>
</evidence>
<dbReference type="InterPro" id="IPR000639">
    <property type="entry name" value="Epox_hydrolase-like"/>
</dbReference>
<feature type="active site" description="Proton acceptor" evidence="4">
    <location>
        <position position="364"/>
    </location>
</feature>
<evidence type="ECO:0000256" key="4">
    <source>
        <dbReference type="PIRSR" id="PIRSR001112-1"/>
    </source>
</evidence>
<reference evidence="6 7" key="1">
    <citation type="submission" date="2022-09" db="EMBL/GenBank/DDBJ databases">
        <authorList>
            <person name="Palmer J.M."/>
        </authorList>
    </citation>
    <scope>NUCLEOTIDE SEQUENCE [LARGE SCALE GENOMIC DNA]</scope>
    <source>
        <strain evidence="6 7">DSM 7382</strain>
    </source>
</reference>
<name>A0AAW0G8Q2_9APHY</name>
<dbReference type="PIRSF" id="PIRSF001112">
    <property type="entry name" value="Epoxide_hydrolase"/>
    <property type="match status" value="1"/>
</dbReference>
<dbReference type="GO" id="GO:0097176">
    <property type="term" value="P:epoxide metabolic process"/>
    <property type="evidence" value="ECO:0007669"/>
    <property type="project" value="TreeGrafter"/>
</dbReference>
<dbReference type="InterPro" id="IPR016292">
    <property type="entry name" value="Epoxide_hydrolase"/>
</dbReference>
<dbReference type="Gene3D" id="3.40.50.1820">
    <property type="entry name" value="alpha/beta hydrolase"/>
    <property type="match status" value="1"/>
</dbReference>
<evidence type="ECO:0000256" key="3">
    <source>
        <dbReference type="ARBA" id="ARBA00022801"/>
    </source>
</evidence>
<dbReference type="SUPFAM" id="SSF53474">
    <property type="entry name" value="alpha/beta-Hydrolases"/>
    <property type="match status" value="1"/>
</dbReference>
<comment type="similarity">
    <text evidence="1">Belongs to the peptidase S33 family.</text>
</comment>
<dbReference type="PRINTS" id="PR00412">
    <property type="entry name" value="EPOXHYDRLASE"/>
</dbReference>
<keyword evidence="3" id="KW-0378">Hydrolase</keyword>
<accession>A0AAW0G8Q2</accession>
<protein>
    <recommendedName>
        <fullName evidence="5">Epoxide hydrolase N-terminal domain-containing protein</fullName>
    </recommendedName>
</protein>
<feature type="active site" description="Proton donor" evidence="4">
    <location>
        <position position="313"/>
    </location>
</feature>
<dbReference type="AlphaFoldDB" id="A0AAW0G8Q2"/>
<dbReference type="GO" id="GO:0004301">
    <property type="term" value="F:epoxide hydrolase activity"/>
    <property type="evidence" value="ECO:0007669"/>
    <property type="project" value="TreeGrafter"/>
</dbReference>
<dbReference type="PANTHER" id="PTHR21661">
    <property type="entry name" value="EPOXIDE HYDROLASE 1-RELATED"/>
    <property type="match status" value="1"/>
</dbReference>
<evidence type="ECO:0000313" key="6">
    <source>
        <dbReference type="EMBL" id="KAK7689790.1"/>
    </source>
</evidence>
<feature type="domain" description="Epoxide hydrolase N-terminal" evidence="5">
    <location>
        <begin position="4"/>
        <end position="112"/>
    </location>
</feature>
<proteinExistence type="inferred from homology"/>
<dbReference type="Pfam" id="PF06441">
    <property type="entry name" value="EHN"/>
    <property type="match status" value="1"/>
</dbReference>
<evidence type="ECO:0000256" key="2">
    <source>
        <dbReference type="ARBA" id="ARBA00022797"/>
    </source>
</evidence>
<dbReference type="EMBL" id="JASBNA010000007">
    <property type="protein sequence ID" value="KAK7689790.1"/>
    <property type="molecule type" value="Genomic_DNA"/>
</dbReference>
<feature type="active site" description="Nucleophile" evidence="4">
    <location>
        <position position="178"/>
    </location>
</feature>
<dbReference type="PANTHER" id="PTHR21661:SF35">
    <property type="entry name" value="EPOXIDE HYDROLASE"/>
    <property type="match status" value="1"/>
</dbReference>
<evidence type="ECO:0000259" key="5">
    <source>
        <dbReference type="Pfam" id="PF06441"/>
    </source>
</evidence>
<keyword evidence="7" id="KW-1185">Reference proteome</keyword>
<gene>
    <name evidence="6" type="ORF">QCA50_006429</name>
</gene>